<dbReference type="PANTHER" id="PTHR33463">
    <property type="entry name" value="NB-ARC DOMAIN-CONTAINING PROTEIN-RELATED"/>
    <property type="match status" value="1"/>
</dbReference>
<gene>
    <name evidence="3" type="ORF">EZV62_006598</name>
</gene>
<comment type="caution">
    <text evidence="3">The sequence shown here is derived from an EMBL/GenBank/DDBJ whole genome shotgun (WGS) entry which is preliminary data.</text>
</comment>
<evidence type="ECO:0000313" key="3">
    <source>
        <dbReference type="EMBL" id="TXG65323.1"/>
    </source>
</evidence>
<dbReference type="EMBL" id="VAHF01000003">
    <property type="protein sequence ID" value="TXG65323.1"/>
    <property type="molecule type" value="Genomic_DNA"/>
</dbReference>
<protein>
    <recommendedName>
        <fullName evidence="2">Disease resistance protein At4g27190-like leucine-rich repeats domain-containing protein</fullName>
    </recommendedName>
</protein>
<name>A0A5C7I6Y1_9ROSI</name>
<keyword evidence="1" id="KW-0611">Plant defense</keyword>
<accession>A0A5C7I6Y1</accession>
<dbReference type="SUPFAM" id="SSF52047">
    <property type="entry name" value="RNI-like"/>
    <property type="match status" value="2"/>
</dbReference>
<evidence type="ECO:0000259" key="2">
    <source>
        <dbReference type="Pfam" id="PF23247"/>
    </source>
</evidence>
<evidence type="ECO:0000256" key="1">
    <source>
        <dbReference type="ARBA" id="ARBA00022821"/>
    </source>
</evidence>
<feature type="domain" description="Disease resistance protein At4g27190-like leucine-rich repeats" evidence="2">
    <location>
        <begin position="2"/>
        <end position="65"/>
    </location>
</feature>
<dbReference type="AlphaFoldDB" id="A0A5C7I6Y1"/>
<keyword evidence="4" id="KW-1185">Reference proteome</keyword>
<dbReference type="PANTHER" id="PTHR33463:SF136">
    <property type="entry name" value="NB-ARC DOMAIN-CONTAINING PROTEIN"/>
    <property type="match status" value="1"/>
</dbReference>
<dbReference type="InterPro" id="IPR032675">
    <property type="entry name" value="LRR_dom_sf"/>
</dbReference>
<dbReference type="InterPro" id="IPR050905">
    <property type="entry name" value="Plant_NBS-LRR"/>
</dbReference>
<dbReference type="OrthoDB" id="1747797at2759"/>
<reference evidence="4" key="1">
    <citation type="journal article" date="2019" name="Gigascience">
        <title>De novo genome assembly of the endangered Acer yangbiense, a plant species with extremely small populations endemic to Yunnan Province, China.</title>
        <authorList>
            <person name="Yang J."/>
            <person name="Wariss H.M."/>
            <person name="Tao L."/>
            <person name="Zhang R."/>
            <person name="Yun Q."/>
            <person name="Hollingsworth P."/>
            <person name="Dao Z."/>
            <person name="Luo G."/>
            <person name="Guo H."/>
            <person name="Ma Y."/>
            <person name="Sun W."/>
        </authorList>
    </citation>
    <scope>NUCLEOTIDE SEQUENCE [LARGE SCALE GENOMIC DNA]</scope>
    <source>
        <strain evidence="4">cv. Malutang</strain>
    </source>
</reference>
<dbReference type="InterPro" id="IPR057135">
    <property type="entry name" value="At4g27190-like_LRR"/>
</dbReference>
<feature type="domain" description="Disease resistance protein At4g27190-like leucine-rich repeats" evidence="2">
    <location>
        <begin position="394"/>
        <end position="499"/>
    </location>
</feature>
<organism evidence="3 4">
    <name type="scientific">Acer yangbiense</name>
    <dbReference type="NCBI Taxonomy" id="1000413"/>
    <lineage>
        <taxon>Eukaryota</taxon>
        <taxon>Viridiplantae</taxon>
        <taxon>Streptophyta</taxon>
        <taxon>Embryophyta</taxon>
        <taxon>Tracheophyta</taxon>
        <taxon>Spermatophyta</taxon>
        <taxon>Magnoliopsida</taxon>
        <taxon>eudicotyledons</taxon>
        <taxon>Gunneridae</taxon>
        <taxon>Pentapetalae</taxon>
        <taxon>rosids</taxon>
        <taxon>malvids</taxon>
        <taxon>Sapindales</taxon>
        <taxon>Sapindaceae</taxon>
        <taxon>Hippocastanoideae</taxon>
        <taxon>Acereae</taxon>
        <taxon>Acer</taxon>
    </lineage>
</organism>
<evidence type="ECO:0000313" key="4">
    <source>
        <dbReference type="Proteomes" id="UP000323000"/>
    </source>
</evidence>
<proteinExistence type="predicted"/>
<dbReference type="Pfam" id="PF23247">
    <property type="entry name" value="LRR_RPS2"/>
    <property type="match status" value="2"/>
</dbReference>
<dbReference type="Gene3D" id="3.80.10.10">
    <property type="entry name" value="Ribonuclease Inhibitor"/>
    <property type="match status" value="1"/>
</dbReference>
<sequence>MDNLEKIWHNQLVDDSFCKLKSLEVEGCMKLLNVFPSNIHGRLLSLESLVVTACGSLEEIFDLREWSIYDSRIMLSFANLQKLRVSTCRSLKNLFSTSILAKEGVVMEEAPARFLFPKLTSLVLYNLQELRSFYPGRHKVEGPVLKTLGMSCCGIHDTDEDGQMQPPFFLSLVEEAFPCVEELKLNGKNVMMLWQGTSSVAKSLVQLTEMLIGSCEKIREVIGNHGDVIEDEIIFRKLKSLMLEDLPSLTSFCSWNFTLKFPSLETVTVRQCPNMKIFSKGDLTTQKLQKVKIGQDSVELRPDFNLNTAIQQSHEKAQNLENLSLNRSSDEEIFPHGEDQTWTKIKTLDLYYRNDLKHIWKQNSKLDLIIQNLEVLKVQLCHSLINLMPPPTSFQNPSTSFRNLTYLKVESCNSLINIGTSSVAKSLVQLTEMLISSSEKITEVIGNHGDVIEDEIIFRKLKSLMLEDLPSLTSFCSWNFTLKFPSLETVTVRQCPNMKIFSKGDLTTQKLQKVKIGRESVELRPDFNLNTIIQQSYEKANEDIWNEDNGAYSSEHSDFSICSYDVAAFEACWRVGQLFQLPEIAKNPLEPQTHQVKDDLRSFYPGRHIVEGPVLKTLDLVDCCIHDADEEGQMQQPFFLSLVEEV</sequence>
<dbReference type="Proteomes" id="UP000323000">
    <property type="component" value="Chromosome 3"/>
</dbReference>